<reference evidence="1" key="1">
    <citation type="journal article" date="2015" name="Genome Biol. Evol.">
        <title>Organellar Genomes of White Spruce (Picea glauca): Assembly and Annotation.</title>
        <authorList>
            <person name="Jackman S.D."/>
            <person name="Warren R.L."/>
            <person name="Gibb E.A."/>
            <person name="Vandervalk B.P."/>
            <person name="Mohamadi H."/>
            <person name="Chu J."/>
            <person name="Raymond A."/>
            <person name="Pleasance S."/>
            <person name="Coope R."/>
            <person name="Wildung M.R."/>
            <person name="Ritland C.E."/>
            <person name="Bousquet J."/>
            <person name="Jones S.J."/>
            <person name="Bohlmann J."/>
            <person name="Birol I."/>
        </authorList>
    </citation>
    <scope>NUCLEOTIDE SEQUENCE [LARGE SCALE GENOMIC DNA]</scope>
    <source>
        <tissue evidence="1">Flushing bud</tissue>
    </source>
</reference>
<name>A0A101LUR5_PICGL</name>
<dbReference type="AlphaFoldDB" id="A0A101LUR5"/>
<keyword evidence="1" id="KW-0496">Mitochondrion</keyword>
<gene>
    <name evidence="1" type="ORF">ABT39_MTgene2542</name>
</gene>
<comment type="caution">
    <text evidence="1">The sequence shown here is derived from an EMBL/GenBank/DDBJ whole genome shotgun (WGS) entry which is preliminary data.</text>
</comment>
<dbReference type="EMBL" id="LKAM01000017">
    <property type="protein sequence ID" value="KUM45705.1"/>
    <property type="molecule type" value="Genomic_DNA"/>
</dbReference>
<organism evidence="1">
    <name type="scientific">Picea glauca</name>
    <name type="common">White spruce</name>
    <name type="synonym">Pinus glauca</name>
    <dbReference type="NCBI Taxonomy" id="3330"/>
    <lineage>
        <taxon>Eukaryota</taxon>
        <taxon>Viridiplantae</taxon>
        <taxon>Streptophyta</taxon>
        <taxon>Embryophyta</taxon>
        <taxon>Tracheophyta</taxon>
        <taxon>Spermatophyta</taxon>
        <taxon>Pinopsida</taxon>
        <taxon>Pinidae</taxon>
        <taxon>Conifers I</taxon>
        <taxon>Pinales</taxon>
        <taxon>Pinaceae</taxon>
        <taxon>Picea</taxon>
    </lineage>
</organism>
<sequence>MQQVQILTNVGVFPLTQKDLISCATDTGGRE</sequence>
<proteinExistence type="predicted"/>
<geneLocation type="mitochondrion" evidence="1"/>
<protein>
    <submittedName>
        <fullName evidence="1">Uncharacterized protein</fullName>
    </submittedName>
</protein>
<evidence type="ECO:0000313" key="1">
    <source>
        <dbReference type="EMBL" id="KUM45705.1"/>
    </source>
</evidence>
<accession>A0A101LUR5</accession>